<dbReference type="SUPFAM" id="SSF49313">
    <property type="entry name" value="Cadherin-like"/>
    <property type="match status" value="1"/>
</dbReference>
<evidence type="ECO:0000259" key="1">
    <source>
        <dbReference type="PROSITE" id="PS50268"/>
    </source>
</evidence>
<gene>
    <name evidence="2" type="ORF">SAMN05421753_104248</name>
</gene>
<dbReference type="STRING" id="1576369.SAMN05421753_104248"/>
<dbReference type="InterPro" id="IPR002126">
    <property type="entry name" value="Cadherin-like_dom"/>
</dbReference>
<dbReference type="CDD" id="cd11304">
    <property type="entry name" value="Cadherin_repeat"/>
    <property type="match status" value="1"/>
</dbReference>
<dbReference type="AlphaFoldDB" id="A0A1I3EJ71"/>
<dbReference type="GO" id="GO:0005509">
    <property type="term" value="F:calcium ion binding"/>
    <property type="evidence" value="ECO:0007669"/>
    <property type="project" value="InterPro"/>
</dbReference>
<proteinExistence type="predicted"/>
<protein>
    <recommendedName>
        <fullName evidence="1">Cadherin domain-containing protein</fullName>
    </recommendedName>
</protein>
<dbReference type="GO" id="GO:0007156">
    <property type="term" value="P:homophilic cell adhesion via plasma membrane adhesion molecules"/>
    <property type="evidence" value="ECO:0007669"/>
    <property type="project" value="InterPro"/>
</dbReference>
<evidence type="ECO:0000313" key="2">
    <source>
        <dbReference type="EMBL" id="SFH99035.1"/>
    </source>
</evidence>
<feature type="domain" description="Cadherin" evidence="1">
    <location>
        <begin position="330"/>
        <end position="436"/>
    </location>
</feature>
<dbReference type="InterPro" id="IPR015919">
    <property type="entry name" value="Cadherin-like_sf"/>
</dbReference>
<dbReference type="EMBL" id="FOQD01000004">
    <property type="protein sequence ID" value="SFH99035.1"/>
    <property type="molecule type" value="Genomic_DNA"/>
</dbReference>
<accession>A0A1I3EJ71</accession>
<reference evidence="3" key="1">
    <citation type="submission" date="2016-10" db="EMBL/GenBank/DDBJ databases">
        <authorList>
            <person name="Varghese N."/>
            <person name="Submissions S."/>
        </authorList>
    </citation>
    <scope>NUCLEOTIDE SEQUENCE [LARGE SCALE GENOMIC DNA]</scope>
    <source>
        <strain evidence="3">DSM 26348</strain>
    </source>
</reference>
<dbReference type="Proteomes" id="UP000199518">
    <property type="component" value="Unassembled WGS sequence"/>
</dbReference>
<evidence type="ECO:0000313" key="3">
    <source>
        <dbReference type="Proteomes" id="UP000199518"/>
    </source>
</evidence>
<keyword evidence="3" id="KW-1185">Reference proteome</keyword>
<dbReference type="PROSITE" id="PS50268">
    <property type="entry name" value="CADHERIN_2"/>
    <property type="match status" value="1"/>
</dbReference>
<name>A0A1I3EJ71_9PLAN</name>
<organism evidence="2 3">
    <name type="scientific">Planctomicrobium piriforme</name>
    <dbReference type="NCBI Taxonomy" id="1576369"/>
    <lineage>
        <taxon>Bacteria</taxon>
        <taxon>Pseudomonadati</taxon>
        <taxon>Planctomycetota</taxon>
        <taxon>Planctomycetia</taxon>
        <taxon>Planctomycetales</taxon>
        <taxon>Planctomycetaceae</taxon>
        <taxon>Planctomicrobium</taxon>
    </lineage>
</organism>
<dbReference type="GO" id="GO:0016020">
    <property type="term" value="C:membrane"/>
    <property type="evidence" value="ECO:0007669"/>
    <property type="project" value="InterPro"/>
</dbReference>
<sequence length="866" mass="90729">MVRSHWLRAIRQRLRISAAGPRRRRSGRPFQAGLRGESLEVRQLLSATPIGGQTNAVTFPDAGRDANGNYVVTTNRVENGNQEVYAQRYNSSDQPIGGEFHVNQTTTNDQRFSEVAINSDGSFVIVWTSTQDYNFSQDYDVYARQYNASGTPISNEIRVNTQTEGRQQQPGVAIDADGDFVVVWKSDYYTFSPFAISGYSIFAQRYNASGVAQGSNLLVNPTQLDTWAHEPSVAMDDTGNFLIAWEKSTTQSGSHDGIGARLYSANGTPDGSDFQVETYTTGWQTVPVVVADVGGGFSVYWTGEGPNATSIYRQQYGLGAAPTDFGVSNATIAENDPIGTVIGDFGGVVDGDSGQAYSYSLVAGDGDVDNASFTINGSGQLLSAEKFNFETQDTYLIRVKVSDSGGFSFEKQFTITVTDVNDAPSLENGALIPPVYIAKDVPLTIFDSVIVTEEDGEFANSTLTLQLLNGAGNDKLELLDGFLVTVNTVDSTVSFNGTVVGTYSGGTGKTALTISFNSEATDAAVNLVLAAVRFSNSSSSPTAYTRSVSVQLTDGSSSHLVSPAMLASIQVSNVPVVRSVPATTNYQLGSTLFVAPSGTLADGGGNFANSILTVRITNAGATDLLTVAGRGLVTFNSGDGSITYKGTTVATLTGGQGTTPLSIAFNGNGTMESIQAVLRQVTFSNTSQTLSTDRKLAIQLADGSASHALSAVVTQTIQIDTTPVLRGIPTSYNSRAGASPVGLLSGITVADGGNQFAGSSASIQLINGLTGDLLTLTSKDNVAIDTGDSSIRFQGVLVGSFTGGTGSDPLLITFNGSANLAAVQAVLRRLTFSTTGAVGDRTLRVTFSDGSSNTSAAANQTVHVLA</sequence>
<dbReference type="SMART" id="SM00112">
    <property type="entry name" value="CA"/>
    <property type="match status" value="1"/>
</dbReference>
<dbReference type="Gene3D" id="2.60.40.60">
    <property type="entry name" value="Cadherins"/>
    <property type="match status" value="1"/>
</dbReference>